<accession>A0A6C0IW63</accession>
<feature type="coiled-coil region" evidence="1">
    <location>
        <begin position="50"/>
        <end position="77"/>
    </location>
</feature>
<dbReference type="EMBL" id="MN740278">
    <property type="protein sequence ID" value="QHT97498.1"/>
    <property type="molecule type" value="Genomic_DNA"/>
</dbReference>
<organism evidence="3">
    <name type="scientific">viral metagenome</name>
    <dbReference type="NCBI Taxonomy" id="1070528"/>
    <lineage>
        <taxon>unclassified sequences</taxon>
        <taxon>metagenomes</taxon>
        <taxon>organismal metagenomes</taxon>
    </lineage>
</organism>
<evidence type="ECO:0000256" key="1">
    <source>
        <dbReference type="SAM" id="Coils"/>
    </source>
</evidence>
<protein>
    <submittedName>
        <fullName evidence="3">Uncharacterized protein</fullName>
    </submittedName>
</protein>
<name>A0A6C0IW63_9ZZZZ</name>
<feature type="region of interest" description="Disordered" evidence="2">
    <location>
        <begin position="141"/>
        <end position="169"/>
    </location>
</feature>
<evidence type="ECO:0000256" key="2">
    <source>
        <dbReference type="SAM" id="MobiDB-lite"/>
    </source>
</evidence>
<proteinExistence type="predicted"/>
<evidence type="ECO:0000313" key="3">
    <source>
        <dbReference type="EMBL" id="QHT97498.1"/>
    </source>
</evidence>
<feature type="compositionally biased region" description="Basic and acidic residues" evidence="2">
    <location>
        <begin position="141"/>
        <end position="153"/>
    </location>
</feature>
<sequence>MKYIYIIVSLLLLFLSIILFRKKNLTIEAYKNYRKNTNICEKPFRPTCNKQKIFSRIRFLENKIDELEYDIYNQNKKFKVYDREFSKYKKNRELVKKDISNARNDAKTRIENIISSKKNDLEKQVLNQNNKKADNLLKQNKRIEKNNSKEQKKSLNKFKMSGDNPESNIIGNMINKSLTNGDENDMDDLKDSIKSLNMPSGFAF</sequence>
<dbReference type="AlphaFoldDB" id="A0A6C0IW63"/>
<reference evidence="3" key="1">
    <citation type="journal article" date="2020" name="Nature">
        <title>Giant virus diversity and host interactions through global metagenomics.</title>
        <authorList>
            <person name="Schulz F."/>
            <person name="Roux S."/>
            <person name="Paez-Espino D."/>
            <person name="Jungbluth S."/>
            <person name="Walsh D.A."/>
            <person name="Denef V.J."/>
            <person name="McMahon K.D."/>
            <person name="Konstantinidis K.T."/>
            <person name="Eloe-Fadrosh E.A."/>
            <person name="Kyrpides N.C."/>
            <person name="Woyke T."/>
        </authorList>
    </citation>
    <scope>NUCLEOTIDE SEQUENCE</scope>
    <source>
        <strain evidence="3">GVMAG-M-3300025138-11</strain>
    </source>
</reference>
<keyword evidence="1" id="KW-0175">Coiled coil</keyword>